<dbReference type="Proteomes" id="UP000280188">
    <property type="component" value="Chromosome"/>
</dbReference>
<dbReference type="RefSeq" id="WP_113526013.1">
    <property type="nucleotide sequence ID" value="NZ_AP018795.1"/>
</dbReference>
<dbReference type="SUPFAM" id="SSF52540">
    <property type="entry name" value="P-loop containing nucleoside triphosphate hydrolases"/>
    <property type="match status" value="1"/>
</dbReference>
<dbReference type="Pfam" id="PF13469">
    <property type="entry name" value="Sulfotransfer_3"/>
    <property type="match status" value="1"/>
</dbReference>
<dbReference type="KEGG" id="afj:AFERRID_06710"/>
<sequence>MFKKRDPSGKDAAPIALEAIKNHYSQQKYDAAITLIEQATAIPAAEKINLLTTIGQTTAGSGKLDLAERAFRAALAVDGHHTDTLSNLALILFHQNKPVAAEELYLAAIASKPDFVPALYNYGLLLLAGQRIPEAERAFRAALAHCPECLDCLVQLGVTLAQQGRQEDARVLLDKALDMDPNHAVALHHRNMLALASGDHGGAEALFRRRIHLYGENPSLLIGLGIAMQEQGRLTEAEEIFRRTADTYSAHADVGHYIFRNLVAQRREREAEAYIRSAIADHPQSHALHYPLGTLLFQQGRYPETLEVLLTTLNLKPDHVDALVLSGRTLFQLKYVDEAVETFHRALELLPESAEAQFHLSVALIHLGECRTAEGMIRKLLEKQPDNSAALVNLAVCLEKLGEVEAAETTLRKAGNLAPSDLRVRVALAEILQRQKNHAESFALIEPLLSWESGEDRENCAVNAWFIAGNHHHSQRQYAQAFACYRQGHRLLQKIESFDSQAMADTLRNDLDRYDRWKGNVAVATPDSPVPLFIVGMPRSGTSLLHQMLDMHADIDGLGELRHLPQAAAKLRSLPLDSENLADQIGAIRQWYLDRIRHRWTGGRYFIDKLPSNFLFLGSAKLLFPEAKIVYCQRDARDNCLSLFQQHMIGDHAYSHDLDSLGKYYGAHRKTLVQWQSRMAEDVLTVGYEDLVADPESGIREILRFMQLEYDPRCLDFAENTRTLQTASRLQVKEPIYRSAIGKWEAYAEQLAPLLIALGQGD</sequence>
<dbReference type="SUPFAM" id="SSF48452">
    <property type="entry name" value="TPR-like"/>
    <property type="match status" value="2"/>
</dbReference>
<keyword evidence="2" id="KW-1185">Reference proteome</keyword>
<evidence type="ECO:0000313" key="1">
    <source>
        <dbReference type="EMBL" id="BBF64453.1"/>
    </source>
</evidence>
<dbReference type="Pfam" id="PF12895">
    <property type="entry name" value="ANAPC3"/>
    <property type="match status" value="1"/>
</dbReference>
<dbReference type="InterPro" id="IPR011990">
    <property type="entry name" value="TPR-like_helical_dom_sf"/>
</dbReference>
<dbReference type="InterPro" id="IPR019734">
    <property type="entry name" value="TPR_rpt"/>
</dbReference>
<accession>A0A2Z6IKY9</accession>
<organism evidence="1 2">
    <name type="scientific">Acidithiobacillus ferridurans</name>
    <dbReference type="NCBI Taxonomy" id="1232575"/>
    <lineage>
        <taxon>Bacteria</taxon>
        <taxon>Pseudomonadati</taxon>
        <taxon>Pseudomonadota</taxon>
        <taxon>Acidithiobacillia</taxon>
        <taxon>Acidithiobacillales</taxon>
        <taxon>Acidithiobacillaceae</taxon>
        <taxon>Acidithiobacillus</taxon>
    </lineage>
</organism>
<name>A0A2Z6IKY9_ACIFI</name>
<dbReference type="Pfam" id="PF14559">
    <property type="entry name" value="TPR_19"/>
    <property type="match status" value="2"/>
</dbReference>
<dbReference type="Gene3D" id="1.25.40.10">
    <property type="entry name" value="Tetratricopeptide repeat domain"/>
    <property type="match status" value="2"/>
</dbReference>
<evidence type="ECO:0000313" key="2">
    <source>
        <dbReference type="Proteomes" id="UP000280188"/>
    </source>
</evidence>
<proteinExistence type="predicted"/>
<dbReference type="PANTHER" id="PTHR44998">
    <property type="match status" value="1"/>
</dbReference>
<dbReference type="PANTHER" id="PTHR44998:SF1">
    <property type="entry name" value="UDP-N-ACETYLGLUCOSAMINE--PEPTIDE N-ACETYLGLUCOSAMINYLTRANSFERASE 110 KDA SUBUNIT"/>
    <property type="match status" value="1"/>
</dbReference>
<dbReference type="EMBL" id="AP018795">
    <property type="protein sequence ID" value="BBF64453.1"/>
    <property type="molecule type" value="Genomic_DNA"/>
</dbReference>
<gene>
    <name evidence="1" type="ORF">AFERRID_06710</name>
</gene>
<protein>
    <submittedName>
        <fullName evidence="1">TPR repeat-containing protein YrrB</fullName>
    </submittedName>
</protein>
<dbReference type="Gene3D" id="3.40.50.300">
    <property type="entry name" value="P-loop containing nucleotide triphosphate hydrolases"/>
    <property type="match status" value="1"/>
</dbReference>
<dbReference type="PROSITE" id="PS50005">
    <property type="entry name" value="TPR"/>
    <property type="match status" value="3"/>
</dbReference>
<dbReference type="AlphaFoldDB" id="A0A2Z6IKY9"/>
<dbReference type="Pfam" id="PF13432">
    <property type="entry name" value="TPR_16"/>
    <property type="match status" value="2"/>
</dbReference>
<dbReference type="InterPro" id="IPR027417">
    <property type="entry name" value="P-loop_NTPase"/>
</dbReference>
<dbReference type="SMART" id="SM00028">
    <property type="entry name" value="TPR"/>
    <property type="match status" value="11"/>
</dbReference>
<reference evidence="1 2" key="1">
    <citation type="journal article" date="2018" name="Microbiol. Resour. Announc.">
        <title>Complete Genome Sequence of Acidithiobacillus ferridurans JCM 18981.</title>
        <authorList>
            <person name="Miyauchi T."/>
            <person name="Kouzuma A."/>
            <person name="Abe T."/>
            <person name="Watanabe K."/>
        </authorList>
    </citation>
    <scope>NUCLEOTIDE SEQUENCE [LARGE SCALE GENOMIC DNA]</scope>
    <source>
        <strain evidence="2">ATCC 33020 / DSM 29468 / JCM 18981 / 11Fe</strain>
    </source>
</reference>